<evidence type="ECO:0000313" key="12">
    <source>
        <dbReference type="Proteomes" id="UP000095280"/>
    </source>
</evidence>
<feature type="transmembrane region" description="Helical" evidence="10">
    <location>
        <begin position="891"/>
        <end position="910"/>
    </location>
</feature>
<feature type="transmembrane region" description="Helical" evidence="10">
    <location>
        <begin position="476"/>
        <end position="496"/>
    </location>
</feature>
<keyword evidence="8 10" id="KW-0472">Membrane</keyword>
<comment type="similarity">
    <text evidence="2">Belongs to the anion exchanger (TC 2.A.31) family.</text>
</comment>
<evidence type="ECO:0000256" key="9">
    <source>
        <dbReference type="SAM" id="MobiDB-lite"/>
    </source>
</evidence>
<dbReference type="InterPro" id="IPR011531">
    <property type="entry name" value="HCO3_transpt-like_TM_dom"/>
</dbReference>
<feature type="transmembrane region" description="Helical" evidence="10">
    <location>
        <begin position="669"/>
        <end position="690"/>
    </location>
</feature>
<evidence type="ECO:0000259" key="11">
    <source>
        <dbReference type="Pfam" id="PF00955"/>
    </source>
</evidence>
<feature type="domain" description="Bicarbonate transporter-like transmembrane" evidence="11">
    <location>
        <begin position="403"/>
        <end position="930"/>
    </location>
</feature>
<dbReference type="Pfam" id="PF00955">
    <property type="entry name" value="HCO3_cotransp"/>
    <property type="match status" value="1"/>
</dbReference>
<proteinExistence type="inferred from homology"/>
<dbReference type="GO" id="GO:0016323">
    <property type="term" value="C:basolateral plasma membrane"/>
    <property type="evidence" value="ECO:0007669"/>
    <property type="project" value="TreeGrafter"/>
</dbReference>
<dbReference type="WBParaSite" id="maker-uti_cns_0002754-snap-gene-0.19-mRNA-1">
    <property type="protein sequence ID" value="maker-uti_cns_0002754-snap-gene-0.19-mRNA-1"/>
    <property type="gene ID" value="maker-uti_cns_0002754-snap-gene-0.19"/>
</dbReference>
<dbReference type="Proteomes" id="UP000095280">
    <property type="component" value="Unplaced"/>
</dbReference>
<evidence type="ECO:0000256" key="8">
    <source>
        <dbReference type="ARBA" id="ARBA00023136"/>
    </source>
</evidence>
<keyword evidence="12" id="KW-1185">Reference proteome</keyword>
<evidence type="ECO:0000256" key="5">
    <source>
        <dbReference type="ARBA" id="ARBA00022692"/>
    </source>
</evidence>
<feature type="region of interest" description="Disordered" evidence="9">
    <location>
        <begin position="44"/>
        <end position="118"/>
    </location>
</feature>
<feature type="transmembrane region" description="Helical" evidence="10">
    <location>
        <begin position="637"/>
        <end position="657"/>
    </location>
</feature>
<keyword evidence="6 10" id="KW-1133">Transmembrane helix</keyword>
<evidence type="ECO:0000256" key="10">
    <source>
        <dbReference type="SAM" id="Phobius"/>
    </source>
</evidence>
<dbReference type="PRINTS" id="PR01231">
    <property type="entry name" value="HCO3TRNSPORT"/>
</dbReference>
<name>A0A1I8GQ50_9PLAT</name>
<feature type="transmembrane region" description="Helical" evidence="10">
    <location>
        <begin position="435"/>
        <end position="456"/>
    </location>
</feature>
<dbReference type="Gene3D" id="3.40.930.10">
    <property type="entry name" value="Mannitol-specific EII, Chain A"/>
    <property type="match status" value="1"/>
</dbReference>
<sequence length="930" mass="103029">STTAVARQELRNQSISIDVTIDAVPEAEHAQDAGCDAEVRDALVATKINGSPDQQQQSSAKSGTMTSPKSVRPAEGFGDEAASLMPPPSPTPRPSLVGGSSSPMFQAGSSPFLQPRGRNSSLSLSITRRTSILMALQQFDQDGSRAEFGDYLEEFLDDESLPCLVVSRLEKIPLKDFSSEVRANLDIERFLKEATLLLDLEGANIECIVEKMLQSIFRADQESHSSRDEADCSNWLDAKVQEAKKTLFLQASWLDYTYQRLAKTIKSISIIDNEGLITDNSWLCTMCSLNGVHKRHVAIARLASPVNLGRSSEGVYFVLLVVTPTKEKGTKSDIELGRTFATILADSDFRQRLLLAETEAEFKEMLQGHAQDLGEEQKIYRRKSLRTKDFMSQAFSYDSTWLLCNGIRADFKRRLPHYPSDFMDGLRGNATPRKVMSTITFLYFACLMPSIAFGVLNDNQTGGMITVQRVILSQSIAGIAFALLGGQPLIVMLTTAPLALYTRIIYDLSKEHKLDFFAFFGWVGLFNAFLLLLYSMFDLSKLMRWSTRSTEEIFALFISVAFTVDAFKSVYSNFKKFYCESATTGAGSVSNSTVDDALATTTTVLVTTTVAAAGGLSNVTEASAVAVAKVCHRDTSILFVLLCLGTVFLSMYLLNFTKTPYLNRAKRELITDFSLPVSVLVMSFFGTYLFRDVYQENFTCNRQLHLVFVIAQPLPWTAILGAFGLAIPLSMLFFMDQNISSAMVNCPTNKLRKGSAYHWDLMVVAIINGCLSCFGLPWVHGALPHSPLHVKALADLEERIDFGQHVHQTVVRVRETRVTGIVSSLLIGLSLLMCPLPLQFIPVPVLDGLFICMAITALIGNQLFERTLLLFTEQAAYPPSHFLRRVPQRKVHIFTCLQLLQVLVLCALGFNSIAYAKLGFPVILLLQMPV</sequence>
<feature type="transmembrane region" description="Helical" evidence="10">
    <location>
        <begin position="516"/>
        <end position="533"/>
    </location>
</feature>
<keyword evidence="4" id="KW-1003">Cell membrane</keyword>
<feature type="transmembrane region" description="Helical" evidence="10">
    <location>
        <begin position="818"/>
        <end position="838"/>
    </location>
</feature>
<feature type="transmembrane region" description="Helical" evidence="10">
    <location>
        <begin position="756"/>
        <end position="779"/>
    </location>
</feature>
<protein>
    <submittedName>
        <fullName evidence="13">HCO3_cotransp domain-containing protein</fullName>
    </submittedName>
</protein>
<feature type="transmembrane region" description="Helical" evidence="10">
    <location>
        <begin position="845"/>
        <end position="864"/>
    </location>
</feature>
<dbReference type="SUPFAM" id="SSF55804">
    <property type="entry name" value="Phoshotransferase/anion transport protein"/>
    <property type="match status" value="1"/>
</dbReference>
<feature type="compositionally biased region" description="Polar residues" evidence="9">
    <location>
        <begin position="48"/>
        <end position="69"/>
    </location>
</feature>
<feature type="compositionally biased region" description="Polar residues" evidence="9">
    <location>
        <begin position="98"/>
        <end position="112"/>
    </location>
</feature>
<keyword evidence="7" id="KW-0406">Ion transport</keyword>
<dbReference type="PANTHER" id="PTHR11453">
    <property type="entry name" value="ANION EXCHANGE PROTEIN"/>
    <property type="match status" value="1"/>
</dbReference>
<evidence type="ECO:0000256" key="7">
    <source>
        <dbReference type="ARBA" id="ARBA00023065"/>
    </source>
</evidence>
<dbReference type="GO" id="GO:0005452">
    <property type="term" value="F:solute:inorganic anion antiporter activity"/>
    <property type="evidence" value="ECO:0007669"/>
    <property type="project" value="InterPro"/>
</dbReference>
<keyword evidence="3" id="KW-0813">Transport</keyword>
<evidence type="ECO:0000313" key="13">
    <source>
        <dbReference type="WBParaSite" id="maker-uti_cns_0002754-snap-gene-0.19-mRNA-1"/>
    </source>
</evidence>
<dbReference type="AlphaFoldDB" id="A0A1I8GQ50"/>
<evidence type="ECO:0000256" key="1">
    <source>
        <dbReference type="ARBA" id="ARBA00004651"/>
    </source>
</evidence>
<dbReference type="GO" id="GO:0050801">
    <property type="term" value="P:monoatomic ion homeostasis"/>
    <property type="evidence" value="ECO:0007669"/>
    <property type="project" value="TreeGrafter"/>
</dbReference>
<reference evidence="13" key="1">
    <citation type="submission" date="2016-11" db="UniProtKB">
        <authorList>
            <consortium name="WormBaseParasite"/>
        </authorList>
    </citation>
    <scope>IDENTIFICATION</scope>
</reference>
<feature type="transmembrane region" description="Helical" evidence="10">
    <location>
        <begin position="710"/>
        <end position="735"/>
    </location>
</feature>
<dbReference type="PANTHER" id="PTHR11453:SF127">
    <property type="entry name" value="SOLUTE CARRIER FAMILY 4 MEMBER 11"/>
    <property type="match status" value="1"/>
</dbReference>
<dbReference type="Gene3D" id="1.10.287.570">
    <property type="entry name" value="Helical hairpin bin"/>
    <property type="match status" value="1"/>
</dbReference>
<keyword evidence="5 10" id="KW-0812">Transmembrane</keyword>
<evidence type="ECO:0000256" key="4">
    <source>
        <dbReference type="ARBA" id="ARBA00022475"/>
    </source>
</evidence>
<evidence type="ECO:0000256" key="3">
    <source>
        <dbReference type="ARBA" id="ARBA00022448"/>
    </source>
</evidence>
<evidence type="ECO:0000256" key="2">
    <source>
        <dbReference type="ARBA" id="ARBA00010993"/>
    </source>
</evidence>
<dbReference type="FunFam" id="1.10.287.570:FF:000002">
    <property type="entry name" value="Solute carrier family 4 member 11"/>
    <property type="match status" value="1"/>
</dbReference>
<dbReference type="InterPro" id="IPR016152">
    <property type="entry name" value="PTrfase/Anion_transptr"/>
</dbReference>
<evidence type="ECO:0000256" key="6">
    <source>
        <dbReference type="ARBA" id="ARBA00022989"/>
    </source>
</evidence>
<organism evidence="12 13">
    <name type="scientific">Macrostomum lignano</name>
    <dbReference type="NCBI Taxonomy" id="282301"/>
    <lineage>
        <taxon>Eukaryota</taxon>
        <taxon>Metazoa</taxon>
        <taxon>Spiralia</taxon>
        <taxon>Lophotrochozoa</taxon>
        <taxon>Platyhelminthes</taxon>
        <taxon>Rhabditophora</taxon>
        <taxon>Macrostomorpha</taxon>
        <taxon>Macrostomida</taxon>
        <taxon>Macrostomidae</taxon>
        <taxon>Macrostomum</taxon>
    </lineage>
</organism>
<dbReference type="InterPro" id="IPR003020">
    <property type="entry name" value="HCO3_transpt_euk"/>
</dbReference>
<comment type="subcellular location">
    <subcellularLocation>
        <location evidence="1">Cell membrane</location>
        <topology evidence="1">Multi-pass membrane protein</topology>
    </subcellularLocation>
</comment>
<accession>A0A1I8GQ50</accession>
<dbReference type="GO" id="GO:0006820">
    <property type="term" value="P:monoatomic anion transport"/>
    <property type="evidence" value="ECO:0007669"/>
    <property type="project" value="InterPro"/>
</dbReference>